<dbReference type="PANTHER" id="PTHR45290">
    <property type="entry name" value="OS03G0300300 PROTEIN"/>
    <property type="match status" value="1"/>
</dbReference>
<evidence type="ECO:0000256" key="3">
    <source>
        <dbReference type="PROSITE-ProRule" id="PRU00221"/>
    </source>
</evidence>
<keyword evidence="3" id="KW-0853">WD repeat</keyword>
<dbReference type="PANTHER" id="PTHR45290:SF3">
    <property type="entry name" value="OS01G0649000 PROTEIN"/>
    <property type="match status" value="1"/>
</dbReference>
<dbReference type="InterPro" id="IPR001680">
    <property type="entry name" value="WD40_rpt"/>
</dbReference>
<dbReference type="InterPro" id="IPR007148">
    <property type="entry name" value="SSU_processome_Utp12"/>
</dbReference>
<dbReference type="InterPro" id="IPR011047">
    <property type="entry name" value="Quinoprotein_ADH-like_sf"/>
</dbReference>
<proteinExistence type="predicted"/>
<dbReference type="SMART" id="SM00320">
    <property type="entry name" value="WD40"/>
    <property type="match status" value="3"/>
</dbReference>
<name>A0A6A6NEA9_HEVBR</name>
<dbReference type="Pfam" id="PF00400">
    <property type="entry name" value="WD40"/>
    <property type="match status" value="1"/>
</dbReference>
<feature type="compositionally biased region" description="Basic and acidic residues" evidence="4">
    <location>
        <begin position="606"/>
        <end position="615"/>
    </location>
</feature>
<feature type="domain" description="Small-subunit processome Utp12" evidence="5">
    <location>
        <begin position="462"/>
        <end position="543"/>
    </location>
</feature>
<reference evidence="6 7" key="1">
    <citation type="journal article" date="2020" name="Mol. Plant">
        <title>The Chromosome-Based Rubber Tree Genome Provides New Insights into Spurge Genome Evolution and Rubber Biosynthesis.</title>
        <authorList>
            <person name="Liu J."/>
            <person name="Shi C."/>
            <person name="Shi C.C."/>
            <person name="Li W."/>
            <person name="Zhang Q.J."/>
            <person name="Zhang Y."/>
            <person name="Li K."/>
            <person name="Lu H.F."/>
            <person name="Shi C."/>
            <person name="Zhu S.T."/>
            <person name="Xiao Z.Y."/>
            <person name="Nan H."/>
            <person name="Yue Y."/>
            <person name="Zhu X.G."/>
            <person name="Wu Y."/>
            <person name="Hong X.N."/>
            <person name="Fan G.Y."/>
            <person name="Tong Y."/>
            <person name="Zhang D."/>
            <person name="Mao C.L."/>
            <person name="Liu Y.L."/>
            <person name="Hao S.J."/>
            <person name="Liu W.Q."/>
            <person name="Lv M.Q."/>
            <person name="Zhang H.B."/>
            <person name="Liu Y."/>
            <person name="Hu-Tang G.R."/>
            <person name="Wang J.P."/>
            <person name="Wang J.H."/>
            <person name="Sun Y.H."/>
            <person name="Ni S.B."/>
            <person name="Chen W.B."/>
            <person name="Zhang X.C."/>
            <person name="Jiao Y.N."/>
            <person name="Eichler E.E."/>
            <person name="Li G.H."/>
            <person name="Liu X."/>
            <person name="Gao L.Z."/>
        </authorList>
    </citation>
    <scope>NUCLEOTIDE SEQUENCE [LARGE SCALE GENOMIC DNA]</scope>
    <source>
        <strain evidence="7">cv. GT1</strain>
        <tissue evidence="6">Leaf</tissue>
    </source>
</reference>
<keyword evidence="2" id="KW-0539">Nucleus</keyword>
<accession>A0A6A6NEA9</accession>
<evidence type="ECO:0000313" key="6">
    <source>
        <dbReference type="EMBL" id="KAF2323259.1"/>
    </source>
</evidence>
<dbReference type="EMBL" id="JAAGAX010000002">
    <property type="protein sequence ID" value="KAF2323259.1"/>
    <property type="molecule type" value="Genomic_DNA"/>
</dbReference>
<feature type="compositionally biased region" description="Basic and acidic residues" evidence="4">
    <location>
        <begin position="426"/>
        <end position="437"/>
    </location>
</feature>
<dbReference type="Proteomes" id="UP000467840">
    <property type="component" value="Chromosome 11"/>
</dbReference>
<feature type="region of interest" description="Disordered" evidence="4">
    <location>
        <begin position="278"/>
        <end position="298"/>
    </location>
</feature>
<dbReference type="GO" id="GO:0005730">
    <property type="term" value="C:nucleolus"/>
    <property type="evidence" value="ECO:0007669"/>
    <property type="project" value="UniProtKB-SubCell"/>
</dbReference>
<comment type="subcellular location">
    <subcellularLocation>
        <location evidence="1">Nucleus</location>
        <location evidence="1">Nucleolus</location>
    </subcellularLocation>
</comment>
<feature type="region of interest" description="Disordered" evidence="4">
    <location>
        <begin position="570"/>
        <end position="615"/>
    </location>
</feature>
<evidence type="ECO:0000259" key="5">
    <source>
        <dbReference type="Pfam" id="PF04003"/>
    </source>
</evidence>
<feature type="compositionally biased region" description="Acidic residues" evidence="4">
    <location>
        <begin position="574"/>
        <end position="601"/>
    </location>
</feature>
<organism evidence="6 7">
    <name type="scientific">Hevea brasiliensis</name>
    <name type="common">Para rubber tree</name>
    <name type="synonym">Siphonia brasiliensis</name>
    <dbReference type="NCBI Taxonomy" id="3981"/>
    <lineage>
        <taxon>Eukaryota</taxon>
        <taxon>Viridiplantae</taxon>
        <taxon>Streptophyta</taxon>
        <taxon>Embryophyta</taxon>
        <taxon>Tracheophyta</taxon>
        <taxon>Spermatophyta</taxon>
        <taxon>Magnoliopsida</taxon>
        <taxon>eudicotyledons</taxon>
        <taxon>Gunneridae</taxon>
        <taxon>Pentapetalae</taxon>
        <taxon>rosids</taxon>
        <taxon>fabids</taxon>
        <taxon>Malpighiales</taxon>
        <taxon>Euphorbiaceae</taxon>
        <taxon>Crotonoideae</taxon>
        <taxon>Micrandreae</taxon>
        <taxon>Hevea</taxon>
    </lineage>
</organism>
<comment type="caution">
    <text evidence="6">The sequence shown here is derived from an EMBL/GenBank/DDBJ whole genome shotgun (WGS) entry which is preliminary data.</text>
</comment>
<evidence type="ECO:0000313" key="7">
    <source>
        <dbReference type="Proteomes" id="UP000467840"/>
    </source>
</evidence>
<sequence length="615" mass="67375">MWKEKLKPAITSFTPDGDFLAILSPNGTVKIWNTGNGSLLADWKQSDDCPVNYSCIACCSVGKKRKKEHGSLLLALGTIDGDILAIDAFTNDTKWKSSGCLPGGVIGLSFANKGRTLHSVGTNGMAYKMKSESGELIMEFKASKKPISCLAFSSDENILAVASNRTRVLSLENGKELLRFPDDLGPVQYISVANNAKTIITSGFGEKNLYIWKCDLSSKSVSRGPVLSMRHPPLAFECKNRGEEKDGLVVLAVSEAGIACVWNFETMSQDEVNPTKIKAKGNKTETNQQKGENSKKSRTSILAARLHDLEDEKQLTATIAYDLIDSPQFSIVNINNSGGNIVVSAAEKTETAGENGILPRKDLHDLESEATRASTQNKKTKKKRAASDMIGDVDSDNCEAMDGVLVEDDMNEPTMGEKLASLNLQDIDKPKRHEKQESPPLPKPPSADSVNVVLKQALHAEDHALLLDCLYTQDEKVIANSISHLNPSDVLKLLHSLLTIIDSRGAILACALPWLRRLLLQHASGIMSQDSSLLALNSLYQNLNFPISYSAVKLLRLPLCREENETVIPVIYEDKDESDEQESDEAMETDQDSEEEEEEEFGGLSDLERGDDMSE</sequence>
<dbReference type="PROSITE" id="PS50082">
    <property type="entry name" value="WD_REPEATS_2"/>
    <property type="match status" value="1"/>
</dbReference>
<gene>
    <name evidence="6" type="ORF">GH714_034362</name>
</gene>
<dbReference type="InterPro" id="IPR015943">
    <property type="entry name" value="WD40/YVTN_repeat-like_dom_sf"/>
</dbReference>
<evidence type="ECO:0000256" key="4">
    <source>
        <dbReference type="SAM" id="MobiDB-lite"/>
    </source>
</evidence>
<keyword evidence="7" id="KW-1185">Reference proteome</keyword>
<dbReference type="SUPFAM" id="SSF50998">
    <property type="entry name" value="Quinoprotein alcohol dehydrogenase-like"/>
    <property type="match status" value="1"/>
</dbReference>
<protein>
    <recommendedName>
        <fullName evidence="5">Small-subunit processome Utp12 domain-containing protein</fullName>
    </recommendedName>
</protein>
<dbReference type="AlphaFoldDB" id="A0A6A6NEA9"/>
<evidence type="ECO:0000256" key="2">
    <source>
        <dbReference type="ARBA" id="ARBA00023242"/>
    </source>
</evidence>
<evidence type="ECO:0000256" key="1">
    <source>
        <dbReference type="ARBA" id="ARBA00004604"/>
    </source>
</evidence>
<feature type="repeat" description="WD" evidence="3">
    <location>
        <begin position="12"/>
        <end position="42"/>
    </location>
</feature>
<dbReference type="Pfam" id="PF04003">
    <property type="entry name" value="Utp12"/>
    <property type="match status" value="1"/>
</dbReference>
<dbReference type="Gene3D" id="2.130.10.10">
    <property type="entry name" value="YVTN repeat-like/Quinoprotein amine dehydrogenase"/>
    <property type="match status" value="1"/>
</dbReference>
<feature type="region of interest" description="Disordered" evidence="4">
    <location>
        <begin position="364"/>
        <end position="388"/>
    </location>
</feature>
<feature type="region of interest" description="Disordered" evidence="4">
    <location>
        <begin position="424"/>
        <end position="448"/>
    </location>
</feature>